<evidence type="ECO:0000313" key="2">
    <source>
        <dbReference type="Proteomes" id="UP001374584"/>
    </source>
</evidence>
<name>A0AAN9M3I6_PHACN</name>
<protein>
    <submittedName>
        <fullName evidence="1">Uncharacterized protein</fullName>
    </submittedName>
</protein>
<dbReference type="Proteomes" id="UP001374584">
    <property type="component" value="Unassembled WGS sequence"/>
</dbReference>
<dbReference type="EMBL" id="JAYMYR010000008">
    <property type="protein sequence ID" value="KAK7347575.1"/>
    <property type="molecule type" value="Genomic_DNA"/>
</dbReference>
<reference evidence="1 2" key="1">
    <citation type="submission" date="2024-01" db="EMBL/GenBank/DDBJ databases">
        <title>The genomes of 5 underutilized Papilionoideae crops provide insights into root nodulation and disease resistanc.</title>
        <authorList>
            <person name="Jiang F."/>
        </authorList>
    </citation>
    <scope>NUCLEOTIDE SEQUENCE [LARGE SCALE GENOMIC DNA]</scope>
    <source>
        <strain evidence="1">JINMINGXINNONG_FW02</strain>
        <tissue evidence="1">Leaves</tissue>
    </source>
</reference>
<dbReference type="AlphaFoldDB" id="A0AAN9M3I6"/>
<proteinExistence type="predicted"/>
<keyword evidence="2" id="KW-1185">Reference proteome</keyword>
<gene>
    <name evidence="1" type="ORF">VNO80_22110</name>
</gene>
<comment type="caution">
    <text evidence="1">The sequence shown here is derived from an EMBL/GenBank/DDBJ whole genome shotgun (WGS) entry which is preliminary data.</text>
</comment>
<accession>A0AAN9M3I6</accession>
<organism evidence="1 2">
    <name type="scientific">Phaseolus coccineus</name>
    <name type="common">Scarlet runner bean</name>
    <name type="synonym">Phaseolus multiflorus</name>
    <dbReference type="NCBI Taxonomy" id="3886"/>
    <lineage>
        <taxon>Eukaryota</taxon>
        <taxon>Viridiplantae</taxon>
        <taxon>Streptophyta</taxon>
        <taxon>Embryophyta</taxon>
        <taxon>Tracheophyta</taxon>
        <taxon>Spermatophyta</taxon>
        <taxon>Magnoliopsida</taxon>
        <taxon>eudicotyledons</taxon>
        <taxon>Gunneridae</taxon>
        <taxon>Pentapetalae</taxon>
        <taxon>rosids</taxon>
        <taxon>fabids</taxon>
        <taxon>Fabales</taxon>
        <taxon>Fabaceae</taxon>
        <taxon>Papilionoideae</taxon>
        <taxon>50 kb inversion clade</taxon>
        <taxon>NPAAA clade</taxon>
        <taxon>indigoferoid/millettioid clade</taxon>
        <taxon>Phaseoleae</taxon>
        <taxon>Phaseolus</taxon>
    </lineage>
</organism>
<evidence type="ECO:0000313" key="1">
    <source>
        <dbReference type="EMBL" id="KAK7347575.1"/>
    </source>
</evidence>
<sequence>MPNYLFIHSFFSSASLCGHRSNLSISQQEEAVKMTWECGPDASVVVKHRPPVARQCYRFCDLIAAISGGGGVFRLPNHRCDRSEPP</sequence>